<dbReference type="GeneID" id="96745745"/>
<evidence type="ECO:0000313" key="1">
    <source>
        <dbReference type="EMBL" id="OMI40894.1"/>
    </source>
</evidence>
<comment type="caution">
    <text evidence="1">The sequence shown here is derived from an EMBL/GenBank/DDBJ whole genome shotgun (WGS) entry which is preliminary data.</text>
</comment>
<dbReference type="EMBL" id="ASQP01000056">
    <property type="protein sequence ID" value="OMI40894.1"/>
    <property type="molecule type" value="Genomic_DNA"/>
</dbReference>
<sequence>MSREQAVKDVLERARRIPHRWRRFTVSAATAARVHRIDEALLGEALDLGLAHEGGGADRRFDDLDLKNLGLGLRVPSPAWLQVRLSAQPFNAAEVRDATYRMRFQGRAPGVLEPSPQLASAVVADTLRRMGPDVFEADLRVSAGENAPEADGDGDGDGDAADCARELGPVLPEAARLEYYLVPDGLRGDAGFVAETRLADCRAGTTYLVRVAEDAGAAVRPATGLLLAGAFPLPHAWLEVSRGDRWLPADPYYLVTMAGYGLLDGERWPPHRSVAGTVWKLCGPHEDLCFLAGDGGPVKTSVRILRRSP</sequence>
<dbReference type="InterPro" id="IPR038765">
    <property type="entry name" value="Papain-like_cys_pep_sf"/>
</dbReference>
<dbReference type="RefSeq" id="WP_065965512.1">
    <property type="nucleotide sequence ID" value="NZ_ASQP01000056.1"/>
</dbReference>
<dbReference type="AlphaFoldDB" id="A0A1R1SRH3"/>
<organism evidence="1 2">
    <name type="scientific">Streptomyces sparsogenes DSM 40356</name>
    <dbReference type="NCBI Taxonomy" id="1331668"/>
    <lineage>
        <taxon>Bacteria</taxon>
        <taxon>Bacillati</taxon>
        <taxon>Actinomycetota</taxon>
        <taxon>Actinomycetes</taxon>
        <taxon>Kitasatosporales</taxon>
        <taxon>Streptomycetaceae</taxon>
        <taxon>Streptomyces</taxon>
    </lineage>
</organism>
<gene>
    <name evidence="1" type="ORF">SPAR_03511</name>
</gene>
<proteinExistence type="predicted"/>
<protein>
    <submittedName>
        <fullName evidence="1">Uncharacterized protein</fullName>
    </submittedName>
</protein>
<name>A0A1R1SRH3_9ACTN</name>
<dbReference type="Proteomes" id="UP000186168">
    <property type="component" value="Unassembled WGS sequence"/>
</dbReference>
<evidence type="ECO:0000313" key="2">
    <source>
        <dbReference type="Proteomes" id="UP000186168"/>
    </source>
</evidence>
<dbReference type="SUPFAM" id="SSF54001">
    <property type="entry name" value="Cysteine proteinases"/>
    <property type="match status" value="1"/>
</dbReference>
<keyword evidence="2" id="KW-1185">Reference proteome</keyword>
<accession>A0A1R1SRH3</accession>
<dbReference type="STRING" id="67365.GCA_001704635_00557"/>
<reference evidence="1 2" key="1">
    <citation type="submission" date="2013-05" db="EMBL/GenBank/DDBJ databases">
        <title>Genome sequence of Streptomyces sparsogenes DSM 40356.</title>
        <authorList>
            <person name="Coyne S."/>
            <person name="Seebeck F.P."/>
        </authorList>
    </citation>
    <scope>NUCLEOTIDE SEQUENCE [LARGE SCALE GENOMIC DNA]</scope>
    <source>
        <strain evidence="1 2">DSM 40356</strain>
    </source>
</reference>